<dbReference type="Proteomes" id="UP001283361">
    <property type="component" value="Unassembled WGS sequence"/>
</dbReference>
<protein>
    <submittedName>
        <fullName evidence="1">Uncharacterized protein</fullName>
    </submittedName>
</protein>
<evidence type="ECO:0000313" key="2">
    <source>
        <dbReference type="Proteomes" id="UP001283361"/>
    </source>
</evidence>
<comment type="caution">
    <text evidence="1">The sequence shown here is derived from an EMBL/GenBank/DDBJ whole genome shotgun (WGS) entry which is preliminary data.</text>
</comment>
<dbReference type="EMBL" id="JAWDGP010000712">
    <property type="protein sequence ID" value="KAK3798142.1"/>
    <property type="molecule type" value="Genomic_DNA"/>
</dbReference>
<accession>A0AAE1B224</accession>
<sequence>MRWKYYKFNSSKPQEYYIIKLWLVHRRTRCVYTILKYYRQNTSCNPDCDSNSGMTKILFDTLLSGLGTLYHVLQRDGTLHMLLLIVWFQLFSTPHPMI</sequence>
<proteinExistence type="predicted"/>
<dbReference type="AlphaFoldDB" id="A0AAE1B224"/>
<keyword evidence="2" id="KW-1185">Reference proteome</keyword>
<reference evidence="1" key="1">
    <citation type="journal article" date="2023" name="G3 (Bethesda)">
        <title>A reference genome for the long-term kleptoplast-retaining sea slug Elysia crispata morphotype clarki.</title>
        <authorList>
            <person name="Eastman K.E."/>
            <person name="Pendleton A.L."/>
            <person name="Shaikh M.A."/>
            <person name="Suttiyut T."/>
            <person name="Ogas R."/>
            <person name="Tomko P."/>
            <person name="Gavelis G."/>
            <person name="Widhalm J.R."/>
            <person name="Wisecaver J.H."/>
        </authorList>
    </citation>
    <scope>NUCLEOTIDE SEQUENCE</scope>
    <source>
        <strain evidence="1">ECLA1</strain>
    </source>
</reference>
<organism evidence="1 2">
    <name type="scientific">Elysia crispata</name>
    <name type="common">lettuce slug</name>
    <dbReference type="NCBI Taxonomy" id="231223"/>
    <lineage>
        <taxon>Eukaryota</taxon>
        <taxon>Metazoa</taxon>
        <taxon>Spiralia</taxon>
        <taxon>Lophotrochozoa</taxon>
        <taxon>Mollusca</taxon>
        <taxon>Gastropoda</taxon>
        <taxon>Heterobranchia</taxon>
        <taxon>Euthyneura</taxon>
        <taxon>Panpulmonata</taxon>
        <taxon>Sacoglossa</taxon>
        <taxon>Placobranchoidea</taxon>
        <taxon>Plakobranchidae</taxon>
        <taxon>Elysia</taxon>
    </lineage>
</organism>
<gene>
    <name evidence="1" type="ORF">RRG08_057874</name>
</gene>
<evidence type="ECO:0000313" key="1">
    <source>
        <dbReference type="EMBL" id="KAK3798142.1"/>
    </source>
</evidence>
<name>A0AAE1B224_9GAST</name>